<feature type="region of interest" description="Disordered" evidence="20">
    <location>
        <begin position="327"/>
        <end position="356"/>
    </location>
</feature>
<comment type="pathway">
    <text evidence="3">Protein modification; protein ubiquitination.</text>
</comment>
<dbReference type="GO" id="GO:0008270">
    <property type="term" value="F:zinc ion binding"/>
    <property type="evidence" value="ECO:0007669"/>
    <property type="project" value="UniProtKB-KW"/>
</dbReference>
<evidence type="ECO:0000256" key="17">
    <source>
        <dbReference type="ARBA" id="ARBA00023140"/>
    </source>
</evidence>
<comment type="subcellular location">
    <subcellularLocation>
        <location evidence="2">Peroxisome membrane</location>
        <topology evidence="2">Multi-pass membrane protein</topology>
    </subcellularLocation>
</comment>
<keyword evidence="10" id="KW-0479">Metal-binding</keyword>
<evidence type="ECO:0000256" key="15">
    <source>
        <dbReference type="ARBA" id="ARBA00022989"/>
    </source>
</evidence>
<dbReference type="PANTHER" id="PTHR23350:SF0">
    <property type="entry name" value="PEROXISOME BIOGENESIS FACTOR 10"/>
    <property type="match status" value="1"/>
</dbReference>
<keyword evidence="11 19" id="KW-0863">Zinc-finger</keyword>
<dbReference type="InterPro" id="IPR018957">
    <property type="entry name" value="Znf_C3HC4_RING-type"/>
</dbReference>
<keyword evidence="6" id="KW-0813">Transport</keyword>
<dbReference type="InterPro" id="IPR017907">
    <property type="entry name" value="Znf_RING_CS"/>
</dbReference>
<feature type="compositionally biased region" description="Low complexity" evidence="20">
    <location>
        <begin position="14"/>
        <end position="32"/>
    </location>
</feature>
<dbReference type="Proteomes" id="UP000765509">
    <property type="component" value="Unassembled WGS sequence"/>
</dbReference>
<evidence type="ECO:0000256" key="14">
    <source>
        <dbReference type="ARBA" id="ARBA00022927"/>
    </source>
</evidence>
<dbReference type="OrthoDB" id="2504210at2759"/>
<dbReference type="Pfam" id="PF04757">
    <property type="entry name" value="Pex2_Pex12"/>
    <property type="match status" value="1"/>
</dbReference>
<sequence>MTQTKGNDENLVPSASTSNPSSQNDSSPTSSARLSPTQQREWLKIWSKNFDYPAAAQPEIIRADQKDEFFIESLKNQLEPLMRNIKGARWANTHSSQLLEASHLIYLFLTTWPGSQTLGEEYCDITQLDSSTKQAPLIFKRTFLIFLQVFSFRILKNLYDYLRQKLPSLTESHDLNNENYNQNLPQAPTTFQHLKMKFLTLLNYLPLTLNRTALNSLSLLHLTVFYLMGKYFSWSKRFLGIRYVSTRLRPLRPDGNGRVVPPSYEILGLLMSIQLIMKLVDQWKTFQSRREQLRLASEPVSDSKQKQKEKRIVKHIPTVDGRLIDEVIQEPESDDETGTDEHSQSEEIAEEDCPEGVTTEGVSDLMASRRCTLCLGPKKNQSSLECGHVFCWKCVVSWVKEKSECPLCRHSVRIADLLPLYNF</sequence>
<evidence type="ECO:0000256" key="3">
    <source>
        <dbReference type="ARBA" id="ARBA00004906"/>
    </source>
</evidence>
<dbReference type="GO" id="GO:0061630">
    <property type="term" value="F:ubiquitin protein ligase activity"/>
    <property type="evidence" value="ECO:0007669"/>
    <property type="project" value="UniProtKB-EC"/>
</dbReference>
<dbReference type="InterPro" id="IPR006845">
    <property type="entry name" value="Pex_N"/>
</dbReference>
<evidence type="ECO:0000256" key="19">
    <source>
        <dbReference type="PROSITE-ProRule" id="PRU00175"/>
    </source>
</evidence>
<feature type="compositionally biased region" description="Acidic residues" evidence="20">
    <location>
        <begin position="327"/>
        <end position="338"/>
    </location>
</feature>
<keyword evidence="13" id="KW-0862">Zinc</keyword>
<dbReference type="SUPFAM" id="SSF57850">
    <property type="entry name" value="RING/U-box"/>
    <property type="match status" value="1"/>
</dbReference>
<evidence type="ECO:0000256" key="5">
    <source>
        <dbReference type="ARBA" id="ARBA00012483"/>
    </source>
</evidence>
<keyword evidence="7" id="KW-0962">Peroxisome biogenesis</keyword>
<keyword evidence="8" id="KW-0808">Transferase</keyword>
<dbReference type="Gene3D" id="3.30.40.10">
    <property type="entry name" value="Zinc/RING finger domain, C3HC4 (zinc finger)"/>
    <property type="match status" value="1"/>
</dbReference>
<dbReference type="EC" id="2.3.2.27" evidence="5"/>
<keyword evidence="17" id="KW-0576">Peroxisome</keyword>
<evidence type="ECO:0000256" key="7">
    <source>
        <dbReference type="ARBA" id="ARBA00022593"/>
    </source>
</evidence>
<evidence type="ECO:0000259" key="21">
    <source>
        <dbReference type="PROSITE" id="PS50089"/>
    </source>
</evidence>
<evidence type="ECO:0000256" key="18">
    <source>
        <dbReference type="ARBA" id="ARBA00041230"/>
    </source>
</evidence>
<dbReference type="PROSITE" id="PS00518">
    <property type="entry name" value="ZF_RING_1"/>
    <property type="match status" value="1"/>
</dbReference>
<evidence type="ECO:0000256" key="4">
    <source>
        <dbReference type="ARBA" id="ARBA00008704"/>
    </source>
</evidence>
<evidence type="ECO:0000256" key="8">
    <source>
        <dbReference type="ARBA" id="ARBA00022679"/>
    </source>
</evidence>
<keyword evidence="14" id="KW-0653">Protein transport</keyword>
<feature type="region of interest" description="Disordered" evidence="20">
    <location>
        <begin position="1"/>
        <end position="36"/>
    </location>
</feature>
<keyword evidence="15" id="KW-1133">Transmembrane helix</keyword>
<accession>A0A9Q3FVX4</accession>
<evidence type="ECO:0000256" key="16">
    <source>
        <dbReference type="ARBA" id="ARBA00023136"/>
    </source>
</evidence>
<dbReference type="CDD" id="cd16527">
    <property type="entry name" value="RING-HC_PEX10"/>
    <property type="match status" value="1"/>
</dbReference>
<evidence type="ECO:0000313" key="23">
    <source>
        <dbReference type="Proteomes" id="UP000765509"/>
    </source>
</evidence>
<dbReference type="InterPro" id="IPR013083">
    <property type="entry name" value="Znf_RING/FYVE/PHD"/>
</dbReference>
<organism evidence="22 23">
    <name type="scientific">Austropuccinia psidii MF-1</name>
    <dbReference type="NCBI Taxonomy" id="1389203"/>
    <lineage>
        <taxon>Eukaryota</taxon>
        <taxon>Fungi</taxon>
        <taxon>Dikarya</taxon>
        <taxon>Basidiomycota</taxon>
        <taxon>Pucciniomycotina</taxon>
        <taxon>Pucciniomycetes</taxon>
        <taxon>Pucciniales</taxon>
        <taxon>Sphaerophragmiaceae</taxon>
        <taxon>Austropuccinia</taxon>
    </lineage>
</organism>
<evidence type="ECO:0000256" key="6">
    <source>
        <dbReference type="ARBA" id="ARBA00022448"/>
    </source>
</evidence>
<dbReference type="GO" id="GO:0016567">
    <property type="term" value="P:protein ubiquitination"/>
    <property type="evidence" value="ECO:0007669"/>
    <property type="project" value="UniProtKB-ARBA"/>
</dbReference>
<reference evidence="22" key="1">
    <citation type="submission" date="2021-03" db="EMBL/GenBank/DDBJ databases">
        <title>Draft genome sequence of rust myrtle Austropuccinia psidii MF-1, a brazilian biotype.</title>
        <authorList>
            <person name="Quecine M.C."/>
            <person name="Pachon D.M.R."/>
            <person name="Bonatelli M.L."/>
            <person name="Correr F.H."/>
            <person name="Franceschini L.M."/>
            <person name="Leite T.F."/>
            <person name="Margarido G.R.A."/>
            <person name="Almeida C.A."/>
            <person name="Ferrarezi J.A."/>
            <person name="Labate C.A."/>
        </authorList>
    </citation>
    <scope>NUCLEOTIDE SEQUENCE</scope>
    <source>
        <strain evidence="22">MF-1</strain>
    </source>
</reference>
<name>A0A9Q3FVX4_9BASI</name>
<evidence type="ECO:0000256" key="10">
    <source>
        <dbReference type="ARBA" id="ARBA00022723"/>
    </source>
</evidence>
<feature type="domain" description="RING-type" evidence="21">
    <location>
        <begin position="371"/>
        <end position="409"/>
    </location>
</feature>
<keyword evidence="9" id="KW-0812">Transmembrane</keyword>
<dbReference type="EMBL" id="AVOT02049370">
    <property type="protein sequence ID" value="MBW0544532.1"/>
    <property type="molecule type" value="Genomic_DNA"/>
</dbReference>
<dbReference type="AlphaFoldDB" id="A0A9Q3FVX4"/>
<evidence type="ECO:0000256" key="1">
    <source>
        <dbReference type="ARBA" id="ARBA00000900"/>
    </source>
</evidence>
<dbReference type="Pfam" id="PF00097">
    <property type="entry name" value="zf-C3HC4"/>
    <property type="match status" value="1"/>
</dbReference>
<dbReference type="GO" id="GO:0016562">
    <property type="term" value="P:protein import into peroxisome matrix, receptor recycling"/>
    <property type="evidence" value="ECO:0007669"/>
    <property type="project" value="UniProtKB-ARBA"/>
</dbReference>
<comment type="similarity">
    <text evidence="4">Belongs to the pex2/pex10/pex12 family.</text>
</comment>
<evidence type="ECO:0000256" key="20">
    <source>
        <dbReference type="SAM" id="MobiDB-lite"/>
    </source>
</evidence>
<dbReference type="SMART" id="SM00184">
    <property type="entry name" value="RING"/>
    <property type="match status" value="1"/>
</dbReference>
<dbReference type="InterPro" id="IPR025654">
    <property type="entry name" value="PEX2/10"/>
</dbReference>
<proteinExistence type="inferred from homology"/>
<protein>
    <recommendedName>
        <fullName evidence="5">RING-type E3 ubiquitin transferase</fullName>
        <ecNumber evidence="5">2.3.2.27</ecNumber>
    </recommendedName>
    <alternativeName>
        <fullName evidence="18">Peroxin-10</fullName>
    </alternativeName>
</protein>
<keyword evidence="12" id="KW-0833">Ubl conjugation pathway</keyword>
<evidence type="ECO:0000256" key="2">
    <source>
        <dbReference type="ARBA" id="ARBA00004585"/>
    </source>
</evidence>
<evidence type="ECO:0000256" key="12">
    <source>
        <dbReference type="ARBA" id="ARBA00022786"/>
    </source>
</evidence>
<comment type="caution">
    <text evidence="22">The sequence shown here is derived from an EMBL/GenBank/DDBJ whole genome shotgun (WGS) entry which is preliminary data.</text>
</comment>
<keyword evidence="16" id="KW-0472">Membrane</keyword>
<dbReference type="PANTHER" id="PTHR23350">
    <property type="entry name" value="PEROXISOME ASSEMBLY PROTEIN 10"/>
    <property type="match status" value="1"/>
</dbReference>
<evidence type="ECO:0000256" key="13">
    <source>
        <dbReference type="ARBA" id="ARBA00022833"/>
    </source>
</evidence>
<evidence type="ECO:0000313" key="22">
    <source>
        <dbReference type="EMBL" id="MBW0544532.1"/>
    </source>
</evidence>
<evidence type="ECO:0000256" key="9">
    <source>
        <dbReference type="ARBA" id="ARBA00022692"/>
    </source>
</evidence>
<dbReference type="PROSITE" id="PS50089">
    <property type="entry name" value="ZF_RING_2"/>
    <property type="match status" value="1"/>
</dbReference>
<evidence type="ECO:0000256" key="11">
    <source>
        <dbReference type="ARBA" id="ARBA00022771"/>
    </source>
</evidence>
<gene>
    <name evidence="22" type="ORF">O181_084247</name>
</gene>
<dbReference type="InterPro" id="IPR001841">
    <property type="entry name" value="Znf_RING"/>
</dbReference>
<comment type="catalytic activity">
    <reaction evidence="1">
        <text>S-ubiquitinyl-[E2 ubiquitin-conjugating enzyme]-L-cysteine + [acceptor protein]-L-lysine = [E2 ubiquitin-conjugating enzyme]-L-cysteine + N(6)-ubiquitinyl-[acceptor protein]-L-lysine.</text>
        <dbReference type="EC" id="2.3.2.27"/>
    </reaction>
</comment>
<dbReference type="GO" id="GO:0005778">
    <property type="term" value="C:peroxisomal membrane"/>
    <property type="evidence" value="ECO:0007669"/>
    <property type="project" value="UniProtKB-SubCell"/>
</dbReference>
<keyword evidence="23" id="KW-1185">Reference proteome</keyword>